<dbReference type="PANTHER" id="PTHR46696:SF1">
    <property type="entry name" value="CYTOCHROME P450 YJIB-RELATED"/>
    <property type="match status" value="1"/>
</dbReference>
<dbReference type="SUPFAM" id="SSF47616">
    <property type="entry name" value="GST C-terminal domain-like"/>
    <property type="match status" value="1"/>
</dbReference>
<sequence length="703" mass="79570">MTNPYNDPDQIYFRKSFNYSKTFPTFVSNSIGGTDEIARWILDLNGIPYKDEVHAPGLYKKVIQKLTDNNGIRNNPVLVMNDGLIYTTNSVVQYCEQNCLSSKKMVPAETGRKKEVLDLYNLFNGEYEEAVTKYVYLQMLPNASFAKAVFTRHVPIGERLNYSFKFGSISAALKSDHNLSGCSSDQLLDFIRKTFARVNGLLADGRKYLTGDTPTLADIAFASISSPLILPEECGSVTPKINQVPDAYRLVIDELRATAAGQFVLRLYQEDRPPKRLPSDMPKEPGLLATIVDRLKLSMNISKANLFYFLQKKYPVLKLGPLKLMTVNRNDLVTELLERDLDFTVEEINSKKMADQRGAFFLGWDRDNPQFDRERNFVRAATKKDDLELIRGFVRNAADEIIANVKDYGRIDVPNTLNYPVLVKLLDFYFGVPAPTLEKMKLWHRALFYDLFLNFTGNAAKHKLAVDAALQRRDWILELIEDRKQMLKDGKTLDDNILNRLLLMQQQPGNEWFDDDTLQRNVGGLLTGILETTNKAVVLVLDELLNRPDVLPGAEEVARAKDMKKMYGYVSEALRFNPAQPGVIRYSETKQELRGKGNKAYTIPAKTKVFALTAAAMFDPAAFPEPKKFDPERTSVYMNYGYGLHECYGKYINAVTISELVASVLRLKNVRRGDGRAGMRTGLQQGPFPTNFVVAFDGSDDDE</sequence>
<reference evidence="2 3" key="1">
    <citation type="submission" date="2023-07" db="EMBL/GenBank/DDBJ databases">
        <authorList>
            <person name="Lian W.-H."/>
        </authorList>
    </citation>
    <scope>NUCLEOTIDE SEQUENCE [LARGE SCALE GENOMIC DNA]</scope>
    <source>
        <strain evidence="2 3">SYSU DXS3180</strain>
    </source>
</reference>
<dbReference type="Pfam" id="PF00067">
    <property type="entry name" value="p450"/>
    <property type="match status" value="1"/>
</dbReference>
<evidence type="ECO:0000256" key="1">
    <source>
        <dbReference type="ARBA" id="ARBA00010617"/>
    </source>
</evidence>
<dbReference type="RefSeq" id="WP_369329924.1">
    <property type="nucleotide sequence ID" value="NZ_JAULBC010000004.1"/>
</dbReference>
<dbReference type="InterPro" id="IPR001128">
    <property type="entry name" value="Cyt_P450"/>
</dbReference>
<dbReference type="PANTHER" id="PTHR46696">
    <property type="entry name" value="P450, PUTATIVE (EUROFUNG)-RELATED"/>
    <property type="match status" value="1"/>
</dbReference>
<dbReference type="Proteomes" id="UP001560573">
    <property type="component" value="Unassembled WGS sequence"/>
</dbReference>
<comment type="caution">
    <text evidence="2">The sequence shown here is derived from an EMBL/GenBank/DDBJ whole genome shotgun (WGS) entry which is preliminary data.</text>
</comment>
<dbReference type="CDD" id="cd00299">
    <property type="entry name" value="GST_C_family"/>
    <property type="match status" value="1"/>
</dbReference>
<dbReference type="SUPFAM" id="SSF48264">
    <property type="entry name" value="Cytochrome P450"/>
    <property type="match status" value="1"/>
</dbReference>
<protein>
    <submittedName>
        <fullName evidence="2">Cytochrome P450</fullName>
    </submittedName>
</protein>
<evidence type="ECO:0000313" key="2">
    <source>
        <dbReference type="EMBL" id="MEX6688515.1"/>
    </source>
</evidence>
<keyword evidence="3" id="KW-1185">Reference proteome</keyword>
<evidence type="ECO:0000313" key="3">
    <source>
        <dbReference type="Proteomes" id="UP001560573"/>
    </source>
</evidence>
<comment type="similarity">
    <text evidence="1">Belongs to the cytochrome P450 family.</text>
</comment>
<organism evidence="2 3">
    <name type="scientific">Danxiaibacter flavus</name>
    <dbReference type="NCBI Taxonomy" id="3049108"/>
    <lineage>
        <taxon>Bacteria</taxon>
        <taxon>Pseudomonadati</taxon>
        <taxon>Bacteroidota</taxon>
        <taxon>Chitinophagia</taxon>
        <taxon>Chitinophagales</taxon>
        <taxon>Chitinophagaceae</taxon>
        <taxon>Danxiaibacter</taxon>
    </lineage>
</organism>
<name>A0ABV3ZG89_9BACT</name>
<dbReference type="InterPro" id="IPR036396">
    <property type="entry name" value="Cyt_P450_sf"/>
</dbReference>
<dbReference type="EMBL" id="JAULBC010000004">
    <property type="protein sequence ID" value="MEX6688515.1"/>
    <property type="molecule type" value="Genomic_DNA"/>
</dbReference>
<accession>A0ABV3ZG89</accession>
<gene>
    <name evidence="2" type="ORF">QTN47_13460</name>
</gene>
<proteinExistence type="inferred from homology"/>
<dbReference type="Gene3D" id="1.10.630.10">
    <property type="entry name" value="Cytochrome P450"/>
    <property type="match status" value="1"/>
</dbReference>
<dbReference type="InterPro" id="IPR036282">
    <property type="entry name" value="Glutathione-S-Trfase_C_sf"/>
</dbReference>